<protein>
    <submittedName>
        <fullName evidence="2">Uncharacterized protein</fullName>
    </submittedName>
</protein>
<reference evidence="2" key="1">
    <citation type="submission" date="2018-05" db="EMBL/GenBank/DDBJ databases">
        <authorList>
            <person name="Lanie J.A."/>
            <person name="Ng W.-L."/>
            <person name="Kazmierczak K.M."/>
            <person name="Andrzejewski T.M."/>
            <person name="Davidsen T.M."/>
            <person name="Wayne K.J."/>
            <person name="Tettelin H."/>
            <person name="Glass J.I."/>
            <person name="Rusch D."/>
            <person name="Podicherti R."/>
            <person name="Tsui H.-C.T."/>
            <person name="Winkler M.E."/>
        </authorList>
    </citation>
    <scope>NUCLEOTIDE SEQUENCE</scope>
    <source>
        <strain evidence="2">KNB</strain>
    </source>
</reference>
<organism evidence="2">
    <name type="scientific">Candidatus Nitrotoga fabula</name>
    <dbReference type="NCBI Taxonomy" id="2182327"/>
    <lineage>
        <taxon>Bacteria</taxon>
        <taxon>Pseudomonadati</taxon>
        <taxon>Pseudomonadota</taxon>
        <taxon>Betaproteobacteria</taxon>
        <taxon>Nitrosomonadales</taxon>
        <taxon>Gallionellaceae</taxon>
        <taxon>Candidatus Nitrotoga</taxon>
    </lineage>
</organism>
<dbReference type="AlphaFoldDB" id="A0A2X0QVI9"/>
<feature type="chain" id="PRO_5016013251" evidence="1">
    <location>
        <begin position="27"/>
        <end position="136"/>
    </location>
</feature>
<keyword evidence="1" id="KW-0732">Signal</keyword>
<accession>A0A2X0QVI9</accession>
<dbReference type="EMBL" id="LS423452">
    <property type="protein sequence ID" value="SPS05810.1"/>
    <property type="molecule type" value="Genomic_DNA"/>
</dbReference>
<gene>
    <name evidence="2" type="ORF">NITFAB_1400</name>
</gene>
<name>A0A2X0QVI9_9PROT</name>
<evidence type="ECO:0000256" key="1">
    <source>
        <dbReference type="SAM" id="SignalP"/>
    </source>
</evidence>
<proteinExistence type="predicted"/>
<feature type="signal peptide" evidence="1">
    <location>
        <begin position="1"/>
        <end position="26"/>
    </location>
</feature>
<sequence>MTRTWKNLCLVMLLSMLQSIAPLVHAHVGGHFHPGGIHFHTGNIQLHLDDILASQDHHSADQAVLEQARSEFPAIGMSQGYKKEFFLLLADIHELSCAKPPHLPLITATPCLTGRMQEIVTPVCCTLPPAQAPPLI</sequence>
<evidence type="ECO:0000313" key="2">
    <source>
        <dbReference type="EMBL" id="SPS05810.1"/>
    </source>
</evidence>